<dbReference type="Pfam" id="PF10730">
    <property type="entry name" value="DUF2521"/>
    <property type="match status" value="1"/>
</dbReference>
<dbReference type="AlphaFoldDB" id="A0A081L8Y4"/>
<organism evidence="1 2">
    <name type="scientific">Bacillus zhangzhouensis</name>
    <dbReference type="NCBI Taxonomy" id="1178540"/>
    <lineage>
        <taxon>Bacteria</taxon>
        <taxon>Bacillati</taxon>
        <taxon>Bacillota</taxon>
        <taxon>Bacilli</taxon>
        <taxon>Bacillales</taxon>
        <taxon>Bacillaceae</taxon>
        <taxon>Bacillus</taxon>
    </lineage>
</organism>
<evidence type="ECO:0000313" key="1">
    <source>
        <dbReference type="EMBL" id="KEP25710.1"/>
    </source>
</evidence>
<protein>
    <recommendedName>
        <fullName evidence="3">Deoxyguanosinetriphosphate triphosphohydrolase</fullName>
    </recommendedName>
</protein>
<dbReference type="InterPro" id="IPR019667">
    <property type="entry name" value="Uncharacterised_YbaK"/>
</dbReference>
<evidence type="ECO:0008006" key="3">
    <source>
        <dbReference type="Google" id="ProtNLM"/>
    </source>
</evidence>
<comment type="caution">
    <text evidence="1">The sequence shown here is derived from an EMBL/GenBank/DDBJ whole genome shotgun (WGS) entry which is preliminary data.</text>
</comment>
<gene>
    <name evidence="1" type="ORF">BA70_05725</name>
</gene>
<keyword evidence="2" id="KW-1185">Reference proteome</keyword>
<dbReference type="eggNOG" id="ENOG5032QTK">
    <property type="taxonomic scope" value="Bacteria"/>
</dbReference>
<proteinExistence type="predicted"/>
<sequence>MAEVLSFYQLKTKRDVTLEKKLLRTLSLQKVTVASEKFTKKLFPFADDPAGMMSDGCIDFAIEAFLAGGRYGESSKYGESFDDIKKRSSQEEDELIEELAGCLQSWGNMFRMERETSCLYPFAKDFLNMWWQEGFRESEKRHKLRLH</sequence>
<evidence type="ECO:0000313" key="2">
    <source>
        <dbReference type="Proteomes" id="UP000028091"/>
    </source>
</evidence>
<dbReference type="OrthoDB" id="2915109at2"/>
<accession>A0A081L8Y4</accession>
<dbReference type="EMBL" id="JOTP01000017">
    <property type="protein sequence ID" value="KEP25710.1"/>
    <property type="molecule type" value="Genomic_DNA"/>
</dbReference>
<reference evidence="1 2" key="1">
    <citation type="submission" date="2012-09" db="EMBL/GenBank/DDBJ databases">
        <title>Genome Sequence of Bacillus sp. DW5-4.</title>
        <authorList>
            <person name="Lai Q."/>
            <person name="Liu Y."/>
            <person name="Shao Z."/>
        </authorList>
    </citation>
    <scope>NUCLEOTIDE SEQUENCE [LARGE SCALE GENOMIC DNA]</scope>
    <source>
        <strain evidence="1 2">DW5-4</strain>
    </source>
</reference>
<dbReference type="RefSeq" id="WP_034323170.1">
    <property type="nucleotide sequence ID" value="NZ_JOTP01000017.1"/>
</dbReference>
<dbReference type="Proteomes" id="UP000028091">
    <property type="component" value="Unassembled WGS sequence"/>
</dbReference>
<name>A0A081L8Y4_9BACI</name>